<name>A0A1J4N934_9ACTN</name>
<dbReference type="PANTHER" id="PTHR46797">
    <property type="entry name" value="HTH-TYPE TRANSCRIPTIONAL REGULATOR"/>
    <property type="match status" value="1"/>
</dbReference>
<accession>A0A1J4N934</accession>
<dbReference type="GO" id="GO:0003677">
    <property type="term" value="F:DNA binding"/>
    <property type="evidence" value="ECO:0007669"/>
    <property type="project" value="UniProtKB-KW"/>
</dbReference>
<dbReference type="GO" id="GO:0005829">
    <property type="term" value="C:cytosol"/>
    <property type="evidence" value="ECO:0007669"/>
    <property type="project" value="TreeGrafter"/>
</dbReference>
<dbReference type="PANTHER" id="PTHR46797:SF1">
    <property type="entry name" value="METHYLPHOSPHONATE SYNTHASE"/>
    <property type="match status" value="1"/>
</dbReference>
<dbReference type="SUPFAM" id="SSF51182">
    <property type="entry name" value="RmlC-like cupins"/>
    <property type="match status" value="1"/>
</dbReference>
<dbReference type="OrthoDB" id="4282897at2"/>
<dbReference type="Gene3D" id="1.10.260.40">
    <property type="entry name" value="lambda repressor-like DNA-binding domains"/>
    <property type="match status" value="1"/>
</dbReference>
<comment type="caution">
    <text evidence="3">The sequence shown here is derived from an EMBL/GenBank/DDBJ whole genome shotgun (WGS) entry which is preliminary data.</text>
</comment>
<dbReference type="InterPro" id="IPR050807">
    <property type="entry name" value="TransReg_Diox_bact_type"/>
</dbReference>
<dbReference type="Gene3D" id="2.60.120.10">
    <property type="entry name" value="Jelly Rolls"/>
    <property type="match status" value="1"/>
</dbReference>
<reference evidence="3" key="1">
    <citation type="submission" date="2016-10" db="EMBL/GenBank/DDBJ databases">
        <title>Draft Genome Sequence of Nocardioides luteus Strain BAFB, an Alkane-Degrading Bacterium Isolated from JP-7 Polluted Soil.</title>
        <authorList>
            <person name="Brown L."/>
            <person name="Ruiz O.N."/>
            <person name="Gunasekera T."/>
        </authorList>
    </citation>
    <scope>NUCLEOTIDE SEQUENCE [LARGE SCALE GENOMIC DNA]</scope>
    <source>
        <strain evidence="3">BAFB</strain>
    </source>
</reference>
<feature type="domain" description="HTH cro/C1-type" evidence="2">
    <location>
        <begin position="20"/>
        <end position="74"/>
    </location>
</feature>
<dbReference type="STRING" id="1844.UG56_004630"/>
<dbReference type="PROSITE" id="PS50943">
    <property type="entry name" value="HTH_CROC1"/>
    <property type="match status" value="1"/>
</dbReference>
<dbReference type="InterPro" id="IPR013096">
    <property type="entry name" value="Cupin_2"/>
</dbReference>
<dbReference type="InterPro" id="IPR014710">
    <property type="entry name" value="RmlC-like_jellyroll"/>
</dbReference>
<dbReference type="Pfam" id="PF07883">
    <property type="entry name" value="Cupin_2"/>
    <property type="match status" value="1"/>
</dbReference>
<proteinExistence type="predicted"/>
<keyword evidence="4" id="KW-1185">Reference proteome</keyword>
<dbReference type="GO" id="GO:0003700">
    <property type="term" value="F:DNA-binding transcription factor activity"/>
    <property type="evidence" value="ECO:0007669"/>
    <property type="project" value="TreeGrafter"/>
</dbReference>
<evidence type="ECO:0000313" key="4">
    <source>
        <dbReference type="Proteomes" id="UP000033772"/>
    </source>
</evidence>
<dbReference type="InterPro" id="IPR001387">
    <property type="entry name" value="Cro/C1-type_HTH"/>
</dbReference>
<sequence>MTRNPRQSLDRSVLRLGARVRELRKAQGMTLVQLAEATDLSHPFLSQIERGMARPSMSSLFRIAQTLGTTQQGLLADSVESVSTGPAAVVRRSGPGTAEASNGAVQALVAGADHAFIPMEFAGDETAWDRYWQHDEDEFVYVVGGTLRIDLDEEEQVMETGDSVYIPGGVRHRWASADGGLFRLLVVKEQRRR</sequence>
<organism evidence="3 4">
    <name type="scientific">Nocardioides luteus</name>
    <dbReference type="NCBI Taxonomy" id="1844"/>
    <lineage>
        <taxon>Bacteria</taxon>
        <taxon>Bacillati</taxon>
        <taxon>Actinomycetota</taxon>
        <taxon>Actinomycetes</taxon>
        <taxon>Propionibacteriales</taxon>
        <taxon>Nocardioidaceae</taxon>
        <taxon>Nocardioides</taxon>
    </lineage>
</organism>
<evidence type="ECO:0000259" key="2">
    <source>
        <dbReference type="PROSITE" id="PS50943"/>
    </source>
</evidence>
<keyword evidence="1" id="KW-0238">DNA-binding</keyword>
<dbReference type="CDD" id="cd02209">
    <property type="entry name" value="cupin_XRE_C"/>
    <property type="match status" value="1"/>
</dbReference>
<gene>
    <name evidence="3" type="ORF">UG56_004630</name>
</gene>
<dbReference type="Pfam" id="PF01381">
    <property type="entry name" value="HTH_3"/>
    <property type="match status" value="1"/>
</dbReference>
<dbReference type="AlphaFoldDB" id="A0A1J4N934"/>
<dbReference type="SMART" id="SM00530">
    <property type="entry name" value="HTH_XRE"/>
    <property type="match status" value="1"/>
</dbReference>
<protein>
    <recommendedName>
        <fullName evidence="2">HTH cro/C1-type domain-containing protein</fullName>
    </recommendedName>
</protein>
<dbReference type="InterPro" id="IPR010982">
    <property type="entry name" value="Lambda_DNA-bd_dom_sf"/>
</dbReference>
<dbReference type="SUPFAM" id="SSF47413">
    <property type="entry name" value="lambda repressor-like DNA-binding domains"/>
    <property type="match status" value="1"/>
</dbReference>
<dbReference type="RefSeq" id="WP_045546892.1">
    <property type="nucleotide sequence ID" value="NZ_JZDQ02000005.1"/>
</dbReference>
<dbReference type="InterPro" id="IPR011051">
    <property type="entry name" value="RmlC_Cupin_sf"/>
</dbReference>
<dbReference type="EMBL" id="JZDQ02000005">
    <property type="protein sequence ID" value="OIJ27990.1"/>
    <property type="molecule type" value="Genomic_DNA"/>
</dbReference>
<evidence type="ECO:0000313" key="3">
    <source>
        <dbReference type="EMBL" id="OIJ27990.1"/>
    </source>
</evidence>
<evidence type="ECO:0000256" key="1">
    <source>
        <dbReference type="ARBA" id="ARBA00023125"/>
    </source>
</evidence>
<dbReference type="CDD" id="cd00093">
    <property type="entry name" value="HTH_XRE"/>
    <property type="match status" value="1"/>
</dbReference>
<dbReference type="Proteomes" id="UP000033772">
    <property type="component" value="Unassembled WGS sequence"/>
</dbReference>